<feature type="signal peptide" evidence="1">
    <location>
        <begin position="1"/>
        <end position="23"/>
    </location>
</feature>
<protein>
    <submittedName>
        <fullName evidence="2">Uncharacterized protein</fullName>
    </submittedName>
</protein>
<accession>A0A6I6IS20</accession>
<organism evidence="2 3">
    <name type="scientific">Roseovarius faecimaris</name>
    <dbReference type="NCBI Taxonomy" id="2494550"/>
    <lineage>
        <taxon>Bacteria</taxon>
        <taxon>Pseudomonadati</taxon>
        <taxon>Pseudomonadota</taxon>
        <taxon>Alphaproteobacteria</taxon>
        <taxon>Rhodobacterales</taxon>
        <taxon>Roseobacteraceae</taxon>
        <taxon>Roseovarius</taxon>
    </lineage>
</organism>
<evidence type="ECO:0000313" key="3">
    <source>
        <dbReference type="Proteomes" id="UP000428330"/>
    </source>
</evidence>
<keyword evidence="3" id="KW-1185">Reference proteome</keyword>
<dbReference type="AlphaFoldDB" id="A0A6I6IS20"/>
<evidence type="ECO:0000256" key="1">
    <source>
        <dbReference type="SAM" id="SignalP"/>
    </source>
</evidence>
<dbReference type="EMBL" id="CP034348">
    <property type="protein sequence ID" value="QGX99869.1"/>
    <property type="molecule type" value="Genomic_DNA"/>
</dbReference>
<keyword evidence="1" id="KW-0732">Signal</keyword>
<dbReference type="RefSeq" id="WP_157708550.1">
    <property type="nucleotide sequence ID" value="NZ_CP034348.1"/>
</dbReference>
<feature type="chain" id="PRO_5026310914" evidence="1">
    <location>
        <begin position="24"/>
        <end position="79"/>
    </location>
</feature>
<name>A0A6I6IS20_9RHOB</name>
<proteinExistence type="predicted"/>
<reference evidence="3" key="1">
    <citation type="submission" date="2018-12" db="EMBL/GenBank/DDBJ databases">
        <title>Complete genome sequence of Roseovarius sp. MME-070.</title>
        <authorList>
            <person name="Nam Y.-D."/>
            <person name="Kang J."/>
            <person name="Chung W.-H."/>
            <person name="Park Y.S."/>
        </authorList>
    </citation>
    <scope>NUCLEOTIDE SEQUENCE [LARGE SCALE GENOMIC DNA]</scope>
    <source>
        <strain evidence="3">MME-070</strain>
    </source>
</reference>
<dbReference type="KEGG" id="rom:EI983_16980"/>
<gene>
    <name evidence="2" type="ORF">EI983_16980</name>
</gene>
<dbReference type="OrthoDB" id="7745874at2"/>
<sequence>MTRLSLITALALGLALPAAQAQAACTAEYKAKRDNPLELYYDVAQITGPCTVQNAEAQLRAMLAAQGLTLLKVLSVAEN</sequence>
<dbReference type="Proteomes" id="UP000428330">
    <property type="component" value="Chromosome"/>
</dbReference>
<evidence type="ECO:0000313" key="2">
    <source>
        <dbReference type="EMBL" id="QGX99869.1"/>
    </source>
</evidence>